<dbReference type="AlphaFoldDB" id="A0A0R0CU87"/>
<dbReference type="STRING" id="336566.ABB30_15350"/>
<keyword evidence="2" id="KW-1185">Reference proteome</keyword>
<dbReference type="PATRIC" id="fig|336566.3.peg.2815"/>
<proteinExistence type="predicted"/>
<name>A0A0R0CU87_9GAMM</name>
<gene>
    <name evidence="1" type="ORF">ABB30_15350</name>
</gene>
<evidence type="ECO:0000313" key="1">
    <source>
        <dbReference type="EMBL" id="KRG73373.1"/>
    </source>
</evidence>
<sequence length="87" mass="9829">MSNTTLKKRIVDAIDQFERGQLSLVALRSAVVDNGQALEAMPYPLIKEIDDIEYKLTLSQWYDEEGCEVSPEEALSALKSWLSRVPD</sequence>
<dbReference type="Proteomes" id="UP000050956">
    <property type="component" value="Unassembled WGS sequence"/>
</dbReference>
<evidence type="ECO:0000313" key="2">
    <source>
        <dbReference type="Proteomes" id="UP000050956"/>
    </source>
</evidence>
<dbReference type="RefSeq" id="WP_057639178.1">
    <property type="nucleotide sequence ID" value="NZ_LDJM01000069.1"/>
</dbReference>
<comment type="caution">
    <text evidence="1">The sequence shown here is derived from an EMBL/GenBank/DDBJ whole genome shotgun (WGS) entry which is preliminary data.</text>
</comment>
<accession>A0A0R0CU87</accession>
<organism evidence="1 2">
    <name type="scientific">Stenotrophomonas ginsengisoli</name>
    <dbReference type="NCBI Taxonomy" id="336566"/>
    <lineage>
        <taxon>Bacteria</taxon>
        <taxon>Pseudomonadati</taxon>
        <taxon>Pseudomonadota</taxon>
        <taxon>Gammaproteobacteria</taxon>
        <taxon>Lysobacterales</taxon>
        <taxon>Lysobacteraceae</taxon>
        <taxon>Stenotrophomonas</taxon>
    </lineage>
</organism>
<dbReference type="EMBL" id="LDJM01000069">
    <property type="protein sequence ID" value="KRG73373.1"/>
    <property type="molecule type" value="Genomic_DNA"/>
</dbReference>
<reference evidence="1 2" key="1">
    <citation type="submission" date="2015-05" db="EMBL/GenBank/DDBJ databases">
        <title>Genome sequencing and analysis of members of genus Stenotrophomonas.</title>
        <authorList>
            <person name="Patil P.P."/>
            <person name="Midha S."/>
            <person name="Patil P.B."/>
        </authorList>
    </citation>
    <scope>NUCLEOTIDE SEQUENCE [LARGE SCALE GENOMIC DNA]</scope>
    <source>
        <strain evidence="1 2">DSM 24757</strain>
    </source>
</reference>
<protein>
    <submittedName>
        <fullName evidence="1">Uncharacterized protein</fullName>
    </submittedName>
</protein>